<accession>A0A8J4YPH1</accession>
<evidence type="ECO:0000313" key="5">
    <source>
        <dbReference type="Proteomes" id="UP000770661"/>
    </source>
</evidence>
<evidence type="ECO:0000256" key="1">
    <source>
        <dbReference type="PROSITE-ProRule" id="PRU00076"/>
    </source>
</evidence>
<dbReference type="CDD" id="cd00054">
    <property type="entry name" value="EGF_CA"/>
    <property type="match status" value="1"/>
</dbReference>
<dbReference type="InterPro" id="IPR000742">
    <property type="entry name" value="EGF"/>
</dbReference>
<dbReference type="Gene3D" id="2.10.25.10">
    <property type="entry name" value="Laminin"/>
    <property type="match status" value="1"/>
</dbReference>
<dbReference type="Proteomes" id="UP000770661">
    <property type="component" value="Unassembled WGS sequence"/>
</dbReference>
<organism evidence="4 5">
    <name type="scientific">Chionoecetes opilio</name>
    <name type="common">Atlantic snow crab</name>
    <name type="synonym">Cancer opilio</name>
    <dbReference type="NCBI Taxonomy" id="41210"/>
    <lineage>
        <taxon>Eukaryota</taxon>
        <taxon>Metazoa</taxon>
        <taxon>Ecdysozoa</taxon>
        <taxon>Arthropoda</taxon>
        <taxon>Crustacea</taxon>
        <taxon>Multicrustacea</taxon>
        <taxon>Malacostraca</taxon>
        <taxon>Eumalacostraca</taxon>
        <taxon>Eucarida</taxon>
        <taxon>Decapoda</taxon>
        <taxon>Pleocyemata</taxon>
        <taxon>Brachyura</taxon>
        <taxon>Eubrachyura</taxon>
        <taxon>Majoidea</taxon>
        <taxon>Majidae</taxon>
        <taxon>Chionoecetes</taxon>
    </lineage>
</organism>
<dbReference type="SUPFAM" id="SSF57196">
    <property type="entry name" value="EGF/Laminin"/>
    <property type="match status" value="1"/>
</dbReference>
<dbReference type="AlphaFoldDB" id="A0A8J4YPH1"/>
<sequence>MGPPLPWRTTPPASLQVPGSSSCSGRGCTTCCTSPRRVSHAWAGCPMAVQWLKNCPASTPSGGRSESFIRGRPSLTMSGQQRGLRVCRRSGSGSVTQHQGGSSSRADQRGTIYDAILQVLAKCDHCYTLPCQNGATCHSLANRSYECERLPAYYGPNCQDKIAACYANPWHNFGTLARSWSRAASVRPSSYLYLAFAWSHWSSQVGRYGVIWCAAQCNFCGKVLHFVNVLQMSSTCHSPDLHSAHPLL</sequence>
<feature type="region of interest" description="Disordered" evidence="2">
    <location>
        <begin position="1"/>
        <end position="25"/>
    </location>
</feature>
<keyword evidence="5" id="KW-1185">Reference proteome</keyword>
<comment type="caution">
    <text evidence="1">Lacks conserved residue(s) required for the propagation of feature annotation.</text>
</comment>
<feature type="domain" description="EGF-like" evidence="3">
    <location>
        <begin position="124"/>
        <end position="159"/>
    </location>
</feature>
<dbReference type="OrthoDB" id="283575at2759"/>
<evidence type="ECO:0000259" key="3">
    <source>
        <dbReference type="PROSITE" id="PS50026"/>
    </source>
</evidence>
<protein>
    <submittedName>
        <fullName evidence="4">Protein slit</fullName>
    </submittedName>
</protein>
<gene>
    <name evidence="4" type="primary">sli_1</name>
    <name evidence="4" type="ORF">GWK47_033794</name>
</gene>
<evidence type="ECO:0000313" key="4">
    <source>
        <dbReference type="EMBL" id="KAG0727839.1"/>
    </source>
</evidence>
<keyword evidence="1" id="KW-0245">EGF-like domain</keyword>
<dbReference type="PROSITE" id="PS50026">
    <property type="entry name" value="EGF_3"/>
    <property type="match status" value="1"/>
</dbReference>
<proteinExistence type="predicted"/>
<reference evidence="4" key="1">
    <citation type="submission" date="2020-07" db="EMBL/GenBank/DDBJ databases">
        <title>The High-quality genome of the commercially important snow crab, Chionoecetes opilio.</title>
        <authorList>
            <person name="Jeong J.-H."/>
            <person name="Ryu S."/>
        </authorList>
    </citation>
    <scope>NUCLEOTIDE SEQUENCE</scope>
    <source>
        <strain evidence="4">MADBK_172401_WGS</strain>
        <tissue evidence="4">Digestive gland</tissue>
    </source>
</reference>
<comment type="caution">
    <text evidence="4">The sequence shown here is derived from an EMBL/GenBank/DDBJ whole genome shotgun (WGS) entry which is preliminary data.</text>
</comment>
<evidence type="ECO:0000256" key="2">
    <source>
        <dbReference type="SAM" id="MobiDB-lite"/>
    </source>
</evidence>
<dbReference type="EMBL" id="JACEEZ010002939">
    <property type="protein sequence ID" value="KAG0727839.1"/>
    <property type="molecule type" value="Genomic_DNA"/>
</dbReference>
<name>A0A8J4YPH1_CHIOP</name>